<dbReference type="SUPFAM" id="SSF46785">
    <property type="entry name" value="Winged helix' DNA-binding domain"/>
    <property type="match status" value="1"/>
</dbReference>
<organism evidence="3 4">
    <name type="scientific">Streptomyces alfalfae</name>
    <dbReference type="NCBI Taxonomy" id="1642299"/>
    <lineage>
        <taxon>Bacteria</taxon>
        <taxon>Bacillati</taxon>
        <taxon>Actinomycetota</taxon>
        <taxon>Actinomycetes</taxon>
        <taxon>Kitasatosporales</taxon>
        <taxon>Streptomycetaceae</taxon>
        <taxon>Streptomyces</taxon>
    </lineage>
</organism>
<evidence type="ECO:0000313" key="4">
    <source>
        <dbReference type="Proteomes" id="UP000596130"/>
    </source>
</evidence>
<accession>A0A7T4U1L1</accession>
<dbReference type="InterPro" id="IPR036388">
    <property type="entry name" value="WH-like_DNA-bd_sf"/>
</dbReference>
<name>A0A7T4U1L1_9ACTN</name>
<dbReference type="Proteomes" id="UP000596130">
    <property type="component" value="Chromosome"/>
</dbReference>
<dbReference type="InterPro" id="IPR006199">
    <property type="entry name" value="LexA_DNA-bd_dom"/>
</dbReference>
<dbReference type="GO" id="GO:0004252">
    <property type="term" value="F:serine-type endopeptidase activity"/>
    <property type="evidence" value="ECO:0007669"/>
    <property type="project" value="InterPro"/>
</dbReference>
<dbReference type="GO" id="GO:0006508">
    <property type="term" value="P:proteolysis"/>
    <property type="evidence" value="ECO:0007669"/>
    <property type="project" value="InterPro"/>
</dbReference>
<evidence type="ECO:0000256" key="1">
    <source>
        <dbReference type="SAM" id="MobiDB-lite"/>
    </source>
</evidence>
<dbReference type="EMBL" id="CP065959">
    <property type="protein sequence ID" value="QQC93525.1"/>
    <property type="molecule type" value="Genomic_DNA"/>
</dbReference>
<evidence type="ECO:0000313" key="3">
    <source>
        <dbReference type="EMBL" id="QQC93525.1"/>
    </source>
</evidence>
<dbReference type="InterPro" id="IPR036390">
    <property type="entry name" value="WH_DNA-bd_sf"/>
</dbReference>
<dbReference type="Gene3D" id="1.10.10.10">
    <property type="entry name" value="Winged helix-like DNA-binding domain superfamily/Winged helix DNA-binding domain"/>
    <property type="match status" value="1"/>
</dbReference>
<evidence type="ECO:0000259" key="2">
    <source>
        <dbReference type="Pfam" id="PF01726"/>
    </source>
</evidence>
<dbReference type="AlphaFoldDB" id="A0A7T4U1L1"/>
<reference evidence="3 4" key="1">
    <citation type="submission" date="2020-12" db="EMBL/GenBank/DDBJ databases">
        <title>Identification and biosynthesis of polyene macrolides produced by Streptomyces alfalfae Men-myco-93-63.</title>
        <authorList>
            <person name="Liu D."/>
            <person name="Li Y."/>
            <person name="Liu L."/>
            <person name="Han X."/>
            <person name="Shen F."/>
        </authorList>
    </citation>
    <scope>NUCLEOTIDE SEQUENCE [LARGE SCALE GENOMIC DNA]</scope>
    <source>
        <strain evidence="3 4">Men-myco-93-63</strain>
    </source>
</reference>
<dbReference type="Pfam" id="PF01726">
    <property type="entry name" value="LexA_DNA_bind"/>
    <property type="match status" value="1"/>
</dbReference>
<feature type="region of interest" description="Disordered" evidence="1">
    <location>
        <begin position="79"/>
        <end position="106"/>
    </location>
</feature>
<feature type="compositionally biased region" description="Polar residues" evidence="1">
    <location>
        <begin position="79"/>
        <end position="98"/>
    </location>
</feature>
<feature type="domain" description="LexA repressor DNA-binding" evidence="2">
    <location>
        <begin position="42"/>
        <end position="83"/>
    </location>
</feature>
<proteinExistence type="predicted"/>
<sequence length="106" mass="11080">MAGCGSDLYERRGGHRGGHGYVFVLFVRRVSVGIVTREAGRTDWQRRIVDAIRASISERGHPPSVRELGQAAGLASTSSFAHQSAASGPASSTMNSASRPAVAVGT</sequence>
<protein>
    <recommendedName>
        <fullName evidence="2">LexA repressor DNA-binding domain-containing protein</fullName>
    </recommendedName>
</protein>
<gene>
    <name evidence="3" type="ORF">I8755_01255</name>
</gene>